<evidence type="ECO:0000256" key="9">
    <source>
        <dbReference type="ARBA" id="ARBA00022562"/>
    </source>
</evidence>
<evidence type="ECO:0000256" key="3">
    <source>
        <dbReference type="ARBA" id="ARBA00004192"/>
    </source>
</evidence>
<evidence type="ECO:0000256" key="10">
    <source>
        <dbReference type="ARBA" id="ARBA00022812"/>
    </source>
</evidence>
<comment type="subcellular location">
    <subcellularLocation>
        <location evidence="1">Host Golgi apparatus</location>
    </subcellularLocation>
    <subcellularLocation>
        <location evidence="3">Host cytoplasm</location>
    </subcellularLocation>
    <subcellularLocation>
        <location evidence="5">Host endoplasmic reticulum-Golgi intermediate compartment</location>
    </subcellularLocation>
    <subcellularLocation>
        <location evidence="2">Host nucleus</location>
    </subcellularLocation>
    <subcellularLocation>
        <location evidence="4 17">Virion</location>
    </subcellularLocation>
</comment>
<dbReference type="Pfam" id="PF05733">
    <property type="entry name" value="Tenui_N"/>
    <property type="match status" value="1"/>
</dbReference>
<dbReference type="InterPro" id="IPR009522">
    <property type="entry name" value="Capsid_Phlebovir/Tenuivir"/>
</dbReference>
<evidence type="ECO:0000313" key="18">
    <source>
        <dbReference type="EMBL" id="ABQ23550.1"/>
    </source>
</evidence>
<keyword evidence="13 17" id="KW-0543">Viral nucleoprotein</keyword>
<dbReference type="PIRSF" id="PIRSF003953">
    <property type="entry name" value="N_PhelboV"/>
    <property type="match status" value="1"/>
</dbReference>
<keyword evidence="11 17" id="KW-0946">Virion</keyword>
<evidence type="ECO:0000256" key="1">
    <source>
        <dbReference type="ARBA" id="ARBA00004136"/>
    </source>
</evidence>
<protein>
    <recommendedName>
        <fullName evidence="7 17">Nucleoprotein</fullName>
    </recommendedName>
</protein>
<dbReference type="GO" id="GO:0044177">
    <property type="term" value="C:host cell Golgi apparatus"/>
    <property type="evidence" value="ECO:0007669"/>
    <property type="project" value="UniProtKB-SubCell"/>
</dbReference>
<dbReference type="GO" id="GO:0003723">
    <property type="term" value="F:RNA binding"/>
    <property type="evidence" value="ECO:0007669"/>
    <property type="project" value="UniProtKB-UniRule"/>
</dbReference>
<evidence type="ECO:0000256" key="14">
    <source>
        <dbReference type="ARBA" id="ARBA00023200"/>
    </source>
</evidence>
<evidence type="ECO:0000256" key="15">
    <source>
        <dbReference type="ARBA" id="ARBA00023274"/>
    </source>
</evidence>
<sequence length="254" mass="28232">MSEDDYHKIALAFAEESADVSTIESWVNDFAYQGFDPRRIVQLVKERGTAKGRDWKKDVKMMIVLNLVRGNKPEAMMKKMSEKGAAIVAQLISVYQLKEGNPGRDTITLSRVSAAFVPWTVQALRVLSDHLPVTGTTMDAIAGVTYPRAMMHPSFAGIVDLELPRKTGEMIADAHGLFMLEFSKTINPSLRTKQPNEIATTFEKPNMAAMSGKFFSREDKKKLLMSVGIINDDLLLTASVVKCAEKYRAKTGKL</sequence>
<dbReference type="GO" id="GO:1990904">
    <property type="term" value="C:ribonucleoprotein complex"/>
    <property type="evidence" value="ECO:0007669"/>
    <property type="project" value="UniProtKB-KW"/>
</dbReference>
<evidence type="ECO:0000256" key="16">
    <source>
        <dbReference type="ARBA" id="ARBA00046628"/>
    </source>
</evidence>
<evidence type="ECO:0000256" key="12">
    <source>
        <dbReference type="ARBA" id="ARBA00022884"/>
    </source>
</evidence>
<dbReference type="GO" id="GO:0019013">
    <property type="term" value="C:viral nucleocapsid"/>
    <property type="evidence" value="ECO:0007669"/>
    <property type="project" value="UniProtKB-UniRule"/>
</dbReference>
<gene>
    <name evidence="18" type="primary">N</name>
</gene>
<comment type="subunit">
    <text evidence="16">Homodimer. Homohexamer; ring-shaped, necessary to form the nucleocapsid. Homopentamers; opened pentamers in solution. Binds to viral genomic RNA. Interacts with glycoprotein Gn; this interaction allows packaging of nucleocapsids into virions.</text>
</comment>
<dbReference type="InterPro" id="IPR015971">
    <property type="entry name" value="Nucleocapsid_Phlebovirus"/>
</dbReference>
<evidence type="ECO:0000256" key="11">
    <source>
        <dbReference type="ARBA" id="ARBA00022844"/>
    </source>
</evidence>
<reference evidence="18" key="2">
    <citation type="journal article" date="2007" name="J. Gen. Virol.">
        <title>Phylogenetic relationships among sandfly fever group viruses (Phlebovirus: Bunyaviridae) based on the small genome segment.</title>
        <authorList>
            <person name="Xu F."/>
            <person name="Chen H."/>
            <person name="Travassos da Rosa A.P."/>
            <person name="Tesh R.B."/>
            <person name="Xiao S.Y."/>
        </authorList>
    </citation>
    <scope>NUCLEOTIDE SEQUENCE</scope>
    <source>
        <strain evidence="18">YU 8-76</strain>
    </source>
</reference>
<keyword evidence="14" id="KW-1035">Host cytoplasm</keyword>
<accession>A7KCM8</accession>
<keyword evidence="9" id="KW-1048">Host nucleus</keyword>
<reference evidence="18" key="1">
    <citation type="submission" date="2006-12" db="EMBL/GenBank/DDBJ databases">
        <authorList>
            <person name="Xiao S.-Y."/>
            <person name="Xu F."/>
            <person name="Tesh R.B."/>
        </authorList>
    </citation>
    <scope>NUCLEOTIDE SEQUENCE</scope>
    <source>
        <strain evidence="18">YU 8-76</strain>
    </source>
</reference>
<evidence type="ECO:0000256" key="13">
    <source>
        <dbReference type="ARBA" id="ARBA00023086"/>
    </source>
</evidence>
<keyword evidence="12 17" id="KW-0694">RNA-binding</keyword>
<keyword evidence="8 17" id="KW-0167">Capsid protein</keyword>
<dbReference type="EMBL" id="EF201831">
    <property type="protein sequence ID" value="ABQ23550.1"/>
    <property type="molecule type" value="Genomic_RNA"/>
</dbReference>
<comment type="similarity">
    <text evidence="6 17">Belongs to the phlebovirus nucleocapsid protein family.</text>
</comment>
<evidence type="ECO:0000256" key="6">
    <source>
        <dbReference type="ARBA" id="ARBA00005299"/>
    </source>
</evidence>
<dbReference type="GO" id="GO:0042025">
    <property type="term" value="C:host cell nucleus"/>
    <property type="evidence" value="ECO:0007669"/>
    <property type="project" value="UniProtKB-SubCell"/>
</dbReference>
<keyword evidence="10" id="KW-1040">Host Golgi apparatus</keyword>
<evidence type="ECO:0000256" key="7">
    <source>
        <dbReference type="ARBA" id="ARBA00014389"/>
    </source>
</evidence>
<evidence type="ECO:0000256" key="5">
    <source>
        <dbReference type="ARBA" id="ARBA00004452"/>
    </source>
</evidence>
<evidence type="ECO:0000256" key="8">
    <source>
        <dbReference type="ARBA" id="ARBA00022561"/>
    </source>
</evidence>
<evidence type="ECO:0000256" key="2">
    <source>
        <dbReference type="ARBA" id="ARBA00004147"/>
    </source>
</evidence>
<evidence type="ECO:0000256" key="17">
    <source>
        <dbReference type="PIRNR" id="PIRNR003953"/>
    </source>
</evidence>
<dbReference type="GO" id="GO:0044172">
    <property type="term" value="C:host cell endoplasmic reticulum-Golgi intermediate compartment"/>
    <property type="evidence" value="ECO:0007669"/>
    <property type="project" value="UniProtKB-SubCell"/>
</dbReference>
<keyword evidence="15 17" id="KW-0687">Ribonucleoprotein</keyword>
<organism evidence="18">
    <name type="scientific">Sandfly fever Naples virus</name>
    <dbReference type="NCBI Taxonomy" id="206160"/>
    <lineage>
        <taxon>Viruses</taxon>
        <taxon>Riboviria</taxon>
        <taxon>Orthornavirae</taxon>
        <taxon>Negarnaviricota</taxon>
        <taxon>Polyploviricotina</taxon>
        <taxon>Bunyaviricetes</taxon>
        <taxon>Hareavirales</taxon>
        <taxon>Phenuiviridae</taxon>
        <taxon>Phlebovirus</taxon>
        <taxon>Phlebovirus napoliense</taxon>
    </lineage>
</organism>
<evidence type="ECO:0000256" key="4">
    <source>
        <dbReference type="ARBA" id="ARBA00004328"/>
    </source>
</evidence>
<proteinExistence type="inferred from homology"/>
<name>A7KCM8_9VIRU</name>